<feature type="transmembrane region" description="Helical" evidence="11">
    <location>
        <begin position="82"/>
        <end position="103"/>
    </location>
</feature>
<dbReference type="AlphaFoldDB" id="A0AAV4GQF9"/>
<keyword evidence="7" id="KW-0915">Sodium</keyword>
<evidence type="ECO:0000256" key="8">
    <source>
        <dbReference type="ARBA" id="ARBA00023065"/>
    </source>
</evidence>
<comment type="similarity">
    <text evidence="2">Belongs to the sodium:solute symporter (SSF) (TC 2.A.21) family.</text>
</comment>
<protein>
    <submittedName>
        <fullName evidence="12">Sodium-coupled monocarboxylate transporter 1</fullName>
    </submittedName>
</protein>
<keyword evidence="5 11" id="KW-0812">Transmembrane</keyword>
<dbReference type="EMBL" id="BMAT01012211">
    <property type="protein sequence ID" value="GFR88092.1"/>
    <property type="molecule type" value="Genomic_DNA"/>
</dbReference>
<reference evidence="12 13" key="1">
    <citation type="journal article" date="2021" name="Elife">
        <title>Chloroplast acquisition without the gene transfer in kleptoplastic sea slugs, Plakobranchus ocellatus.</title>
        <authorList>
            <person name="Maeda T."/>
            <person name="Takahashi S."/>
            <person name="Yoshida T."/>
            <person name="Shimamura S."/>
            <person name="Takaki Y."/>
            <person name="Nagai Y."/>
            <person name="Toyoda A."/>
            <person name="Suzuki Y."/>
            <person name="Arimoto A."/>
            <person name="Ishii H."/>
            <person name="Satoh N."/>
            <person name="Nishiyama T."/>
            <person name="Hasebe M."/>
            <person name="Maruyama T."/>
            <person name="Minagawa J."/>
            <person name="Obokata J."/>
            <person name="Shigenobu S."/>
        </authorList>
    </citation>
    <scope>NUCLEOTIDE SEQUENCE [LARGE SCALE GENOMIC DNA]</scope>
</reference>
<evidence type="ECO:0000256" key="4">
    <source>
        <dbReference type="ARBA" id="ARBA00022475"/>
    </source>
</evidence>
<evidence type="ECO:0000256" key="3">
    <source>
        <dbReference type="ARBA" id="ARBA00022448"/>
    </source>
</evidence>
<keyword evidence="3" id="KW-0813">Transport</keyword>
<feature type="transmembrane region" description="Helical" evidence="11">
    <location>
        <begin position="56"/>
        <end position="76"/>
    </location>
</feature>
<evidence type="ECO:0000256" key="7">
    <source>
        <dbReference type="ARBA" id="ARBA00023053"/>
    </source>
</evidence>
<comment type="caution">
    <text evidence="12">The sequence shown here is derived from an EMBL/GenBank/DDBJ whole genome shotgun (WGS) entry which is preliminary data.</text>
</comment>
<dbReference type="PANTHER" id="PTHR42985:SF40">
    <property type="entry name" value="LD47995P-RELATED"/>
    <property type="match status" value="1"/>
</dbReference>
<evidence type="ECO:0000256" key="2">
    <source>
        <dbReference type="ARBA" id="ARBA00006434"/>
    </source>
</evidence>
<evidence type="ECO:0000256" key="5">
    <source>
        <dbReference type="ARBA" id="ARBA00022692"/>
    </source>
</evidence>
<accession>A0AAV4GQF9</accession>
<evidence type="ECO:0000256" key="6">
    <source>
        <dbReference type="ARBA" id="ARBA00022989"/>
    </source>
</evidence>
<sequence>MDIFAKLPGMPGLFLASLFSASLSTLSSGLSSLAALTWADIFKPLIGDISEIKATVIIKTTVVCFGGLACAVSFMVSQVGGVLTQGCLIGGFTGLALGFWISMGMNFSPSVKKSPGLSPASTENCYADALYNSTGGSSTLASMNRPGEVDPRYLISLTDTILFFLPGSVRQWIKSIGPQYMEEKYK</sequence>
<proteinExistence type="inferred from homology"/>
<dbReference type="GO" id="GO:0005886">
    <property type="term" value="C:plasma membrane"/>
    <property type="evidence" value="ECO:0007669"/>
    <property type="project" value="UniProtKB-SubCell"/>
</dbReference>
<dbReference type="InterPro" id="IPR038377">
    <property type="entry name" value="Na/Glc_symporter_sf"/>
</dbReference>
<evidence type="ECO:0000313" key="13">
    <source>
        <dbReference type="Proteomes" id="UP000762676"/>
    </source>
</evidence>
<keyword evidence="9 11" id="KW-0472">Membrane</keyword>
<evidence type="ECO:0000256" key="9">
    <source>
        <dbReference type="ARBA" id="ARBA00023136"/>
    </source>
</evidence>
<evidence type="ECO:0000256" key="11">
    <source>
        <dbReference type="SAM" id="Phobius"/>
    </source>
</evidence>
<keyword evidence="4" id="KW-1003">Cell membrane</keyword>
<feature type="non-terminal residue" evidence="12">
    <location>
        <position position="186"/>
    </location>
</feature>
<name>A0AAV4GQF9_9GAST</name>
<dbReference type="InterPro" id="IPR051163">
    <property type="entry name" value="Sodium:Solute_Symporter_SSF"/>
</dbReference>
<dbReference type="GO" id="GO:0006814">
    <property type="term" value="P:sodium ion transport"/>
    <property type="evidence" value="ECO:0007669"/>
    <property type="project" value="UniProtKB-KW"/>
</dbReference>
<evidence type="ECO:0000313" key="12">
    <source>
        <dbReference type="EMBL" id="GFR88092.1"/>
    </source>
</evidence>
<evidence type="ECO:0000256" key="10">
    <source>
        <dbReference type="ARBA" id="ARBA00023201"/>
    </source>
</evidence>
<dbReference type="Gene3D" id="1.20.1730.10">
    <property type="entry name" value="Sodium/glucose cotransporter"/>
    <property type="match status" value="1"/>
</dbReference>
<keyword evidence="10" id="KW-0739">Sodium transport</keyword>
<organism evidence="12 13">
    <name type="scientific">Elysia marginata</name>
    <dbReference type="NCBI Taxonomy" id="1093978"/>
    <lineage>
        <taxon>Eukaryota</taxon>
        <taxon>Metazoa</taxon>
        <taxon>Spiralia</taxon>
        <taxon>Lophotrochozoa</taxon>
        <taxon>Mollusca</taxon>
        <taxon>Gastropoda</taxon>
        <taxon>Heterobranchia</taxon>
        <taxon>Euthyneura</taxon>
        <taxon>Panpulmonata</taxon>
        <taxon>Sacoglossa</taxon>
        <taxon>Placobranchoidea</taxon>
        <taxon>Plakobranchidae</taxon>
        <taxon>Elysia</taxon>
    </lineage>
</organism>
<keyword evidence="13" id="KW-1185">Reference proteome</keyword>
<dbReference type="PROSITE" id="PS50283">
    <property type="entry name" value="NA_SOLUT_SYMP_3"/>
    <property type="match status" value="1"/>
</dbReference>
<dbReference type="InterPro" id="IPR001734">
    <property type="entry name" value="Na/solute_symporter"/>
</dbReference>
<evidence type="ECO:0000256" key="1">
    <source>
        <dbReference type="ARBA" id="ARBA00004651"/>
    </source>
</evidence>
<keyword evidence="6 11" id="KW-1133">Transmembrane helix</keyword>
<comment type="subcellular location">
    <subcellularLocation>
        <location evidence="1">Cell membrane</location>
        <topology evidence="1">Multi-pass membrane protein</topology>
    </subcellularLocation>
</comment>
<gene>
    <name evidence="12" type="ORF">ElyMa_006092100</name>
</gene>
<dbReference type="Proteomes" id="UP000762676">
    <property type="component" value="Unassembled WGS sequence"/>
</dbReference>
<dbReference type="GO" id="GO:0015293">
    <property type="term" value="F:symporter activity"/>
    <property type="evidence" value="ECO:0007669"/>
    <property type="project" value="TreeGrafter"/>
</dbReference>
<keyword evidence="8" id="KW-0406">Ion transport</keyword>
<feature type="transmembrane region" description="Helical" evidence="11">
    <location>
        <begin position="12"/>
        <end position="36"/>
    </location>
</feature>
<dbReference type="PANTHER" id="PTHR42985">
    <property type="entry name" value="SODIUM-COUPLED MONOCARBOXYLATE TRANSPORTER"/>
    <property type="match status" value="1"/>
</dbReference>